<evidence type="ECO:0000256" key="5">
    <source>
        <dbReference type="SAM" id="SignalP"/>
    </source>
</evidence>
<proteinExistence type="inferred from homology"/>
<comment type="caution">
    <text evidence="6">The sequence shown here is derived from an EMBL/GenBank/DDBJ whole genome shotgun (WGS) entry which is preliminary data.</text>
</comment>
<dbReference type="SUPFAM" id="SSF75005">
    <property type="entry name" value="Arabinanase/levansucrase/invertase"/>
    <property type="match status" value="1"/>
</dbReference>
<organism evidence="6 7">
    <name type="scientific">Echinicola rosea</name>
    <dbReference type="NCBI Taxonomy" id="1807691"/>
    <lineage>
        <taxon>Bacteria</taxon>
        <taxon>Pseudomonadati</taxon>
        <taxon>Bacteroidota</taxon>
        <taxon>Cytophagia</taxon>
        <taxon>Cytophagales</taxon>
        <taxon>Cyclobacteriaceae</taxon>
        <taxon>Echinicola</taxon>
    </lineage>
</organism>
<dbReference type="CDD" id="cd18825">
    <property type="entry name" value="GH43_CtGH43-like"/>
    <property type="match status" value="1"/>
</dbReference>
<dbReference type="InterPro" id="IPR023296">
    <property type="entry name" value="Glyco_hydro_beta-prop_sf"/>
</dbReference>
<comment type="similarity">
    <text evidence="1 4">Belongs to the glycosyl hydrolase 43 family.</text>
</comment>
<gene>
    <name evidence="6" type="ORF">GCM10011339_28610</name>
</gene>
<evidence type="ECO:0000256" key="4">
    <source>
        <dbReference type="RuleBase" id="RU361187"/>
    </source>
</evidence>
<name>A0ABQ1V4D0_9BACT</name>
<dbReference type="PANTHER" id="PTHR22925:SF3">
    <property type="entry name" value="GLYCOSYL HYDROLASE FAMILY PROTEIN 43"/>
    <property type="match status" value="1"/>
</dbReference>
<dbReference type="Pfam" id="PF04616">
    <property type="entry name" value="Glyco_hydro_43"/>
    <property type="match status" value="1"/>
</dbReference>
<dbReference type="RefSeq" id="WP_137403000.1">
    <property type="nucleotide sequence ID" value="NZ_BMIU01000014.1"/>
</dbReference>
<feature type="signal peptide" evidence="5">
    <location>
        <begin position="1"/>
        <end position="22"/>
    </location>
</feature>
<dbReference type="Gene3D" id="2.115.10.20">
    <property type="entry name" value="Glycosyl hydrolase domain, family 43"/>
    <property type="match status" value="1"/>
</dbReference>
<dbReference type="Proteomes" id="UP000647339">
    <property type="component" value="Unassembled WGS sequence"/>
</dbReference>
<reference evidence="7" key="1">
    <citation type="journal article" date="2019" name="Int. J. Syst. Evol. Microbiol.">
        <title>The Global Catalogue of Microorganisms (GCM) 10K type strain sequencing project: providing services to taxonomists for standard genome sequencing and annotation.</title>
        <authorList>
            <consortium name="The Broad Institute Genomics Platform"/>
            <consortium name="The Broad Institute Genome Sequencing Center for Infectious Disease"/>
            <person name="Wu L."/>
            <person name="Ma J."/>
        </authorList>
    </citation>
    <scope>NUCLEOTIDE SEQUENCE [LARGE SCALE GENOMIC DNA]</scope>
    <source>
        <strain evidence="7">CGMCC 1.15407</strain>
    </source>
</reference>
<keyword evidence="2 4" id="KW-0378">Hydrolase</keyword>
<accession>A0ABQ1V4D0</accession>
<keyword evidence="3 4" id="KW-0326">Glycosidase</keyword>
<sequence length="378" mass="42274">MIKTTILAMACLISITALGQHAKQQHFSPGKIWEDTEGTHINAHGGGVLFYNGTYYWFGEHKTAGRGGNRANVGVRCYSSQDLYNWTDEGVALPVAAEGSGSDIEKGSVIERPKVIYNASTGKFVMWFHLELKDQGYNAARTGVAVSDRPEGPYTFLRSLRPNAGTWPVNFPEPWKSKEVTEADLEAWSPTWKKEVAEGLFIRRDFGTGQMSRDMGLFVDDDGKAYHIHSAEENLTLHISELTDDYLGFTGKWAVMEPAGHNEAPALFKKDGKYYMITSGCTGWDPNAARSFVADHIMGPWKSLGNPAKGEGASITFDSQSTYILPVQGKEDAFIFMGDRWEPKNAIDGRYVWLPIEFNDGKPELTWREKWSLDFFDQ</sequence>
<feature type="chain" id="PRO_5045480269" evidence="5">
    <location>
        <begin position="23"/>
        <end position="378"/>
    </location>
</feature>
<evidence type="ECO:0000256" key="3">
    <source>
        <dbReference type="ARBA" id="ARBA00023295"/>
    </source>
</evidence>
<protein>
    <submittedName>
        <fullName evidence="6">Beta-glucanase</fullName>
    </submittedName>
</protein>
<dbReference type="PANTHER" id="PTHR22925">
    <property type="entry name" value="GLYCOSYL HYDROLASE 43 FAMILY MEMBER"/>
    <property type="match status" value="1"/>
</dbReference>
<evidence type="ECO:0000313" key="6">
    <source>
        <dbReference type="EMBL" id="GGF38301.1"/>
    </source>
</evidence>
<evidence type="ECO:0000256" key="1">
    <source>
        <dbReference type="ARBA" id="ARBA00009865"/>
    </source>
</evidence>
<dbReference type="EMBL" id="BMIU01000014">
    <property type="protein sequence ID" value="GGF38301.1"/>
    <property type="molecule type" value="Genomic_DNA"/>
</dbReference>
<evidence type="ECO:0000313" key="7">
    <source>
        <dbReference type="Proteomes" id="UP000647339"/>
    </source>
</evidence>
<evidence type="ECO:0000256" key="2">
    <source>
        <dbReference type="ARBA" id="ARBA00022801"/>
    </source>
</evidence>
<keyword evidence="7" id="KW-1185">Reference proteome</keyword>
<dbReference type="InterPro" id="IPR006710">
    <property type="entry name" value="Glyco_hydro_43"/>
</dbReference>
<keyword evidence="5" id="KW-0732">Signal</keyword>